<dbReference type="GO" id="GO:0005507">
    <property type="term" value="F:copper ion binding"/>
    <property type="evidence" value="ECO:0007669"/>
    <property type="project" value="InterPro"/>
</dbReference>
<evidence type="ECO:0000256" key="6">
    <source>
        <dbReference type="SAM" id="Phobius"/>
    </source>
</evidence>
<dbReference type="Proteomes" id="UP001165124">
    <property type="component" value="Unassembled WGS sequence"/>
</dbReference>
<evidence type="ECO:0000259" key="8">
    <source>
        <dbReference type="Pfam" id="PF04234"/>
    </source>
</evidence>
<keyword evidence="2" id="KW-0479">Metal-binding</keyword>
<comment type="subcellular location">
    <subcellularLocation>
        <location evidence="1">Cell envelope</location>
    </subcellularLocation>
</comment>
<gene>
    <name evidence="9" type="ORF">Arub01_26720</name>
</gene>
<reference evidence="9" key="1">
    <citation type="submission" date="2023-02" db="EMBL/GenBank/DDBJ databases">
        <title>Actinomadura rubrobrunea NBRC 14622.</title>
        <authorList>
            <person name="Ichikawa N."/>
            <person name="Sato H."/>
            <person name="Tonouchi N."/>
        </authorList>
    </citation>
    <scope>NUCLEOTIDE SEQUENCE</scope>
    <source>
        <strain evidence="9">NBRC 14622</strain>
    </source>
</reference>
<dbReference type="PANTHER" id="PTHR34820">
    <property type="entry name" value="INNER MEMBRANE PROTEIN YEBZ"/>
    <property type="match status" value="1"/>
</dbReference>
<keyword evidence="6" id="KW-1133">Transmembrane helix</keyword>
<dbReference type="InterPro" id="IPR007348">
    <property type="entry name" value="CopC_dom"/>
</dbReference>
<evidence type="ECO:0000256" key="3">
    <source>
        <dbReference type="ARBA" id="ARBA00022729"/>
    </source>
</evidence>
<dbReference type="GO" id="GO:0046688">
    <property type="term" value="P:response to copper ion"/>
    <property type="evidence" value="ECO:0007669"/>
    <property type="project" value="InterPro"/>
</dbReference>
<keyword evidence="6" id="KW-0472">Membrane</keyword>
<dbReference type="EMBL" id="BSRZ01000005">
    <property type="protein sequence ID" value="GLW64428.1"/>
    <property type="molecule type" value="Genomic_DNA"/>
</dbReference>
<dbReference type="InterPro" id="IPR032694">
    <property type="entry name" value="CopC/D"/>
</dbReference>
<evidence type="ECO:0000313" key="9">
    <source>
        <dbReference type="EMBL" id="GLW64428.1"/>
    </source>
</evidence>
<dbReference type="Gene3D" id="2.60.40.1220">
    <property type="match status" value="1"/>
</dbReference>
<dbReference type="RefSeq" id="WP_227023112.1">
    <property type="nucleotide sequence ID" value="NZ_BSRZ01000005.1"/>
</dbReference>
<keyword evidence="6" id="KW-0812">Transmembrane</keyword>
<evidence type="ECO:0000256" key="1">
    <source>
        <dbReference type="ARBA" id="ARBA00004196"/>
    </source>
</evidence>
<dbReference type="PANTHER" id="PTHR34820:SF4">
    <property type="entry name" value="INNER MEMBRANE PROTEIN YEBZ"/>
    <property type="match status" value="1"/>
</dbReference>
<dbReference type="SUPFAM" id="SSF81296">
    <property type="entry name" value="E set domains"/>
    <property type="match status" value="1"/>
</dbReference>
<feature type="compositionally biased region" description="Low complexity" evidence="5">
    <location>
        <begin position="120"/>
        <end position="133"/>
    </location>
</feature>
<organism evidence="9 10">
    <name type="scientific">Actinomadura rubrobrunea</name>
    <dbReference type="NCBI Taxonomy" id="115335"/>
    <lineage>
        <taxon>Bacteria</taxon>
        <taxon>Bacillati</taxon>
        <taxon>Actinomycetota</taxon>
        <taxon>Actinomycetes</taxon>
        <taxon>Streptosporangiales</taxon>
        <taxon>Thermomonosporaceae</taxon>
        <taxon>Actinomadura</taxon>
    </lineage>
</organism>
<dbReference type="GO" id="GO:0005886">
    <property type="term" value="C:plasma membrane"/>
    <property type="evidence" value="ECO:0007669"/>
    <property type="project" value="TreeGrafter"/>
</dbReference>
<dbReference type="AlphaFoldDB" id="A0A9W6UVX6"/>
<evidence type="ECO:0000256" key="4">
    <source>
        <dbReference type="ARBA" id="ARBA00023008"/>
    </source>
</evidence>
<keyword evidence="3 7" id="KW-0732">Signal</keyword>
<dbReference type="GO" id="GO:0042597">
    <property type="term" value="C:periplasmic space"/>
    <property type="evidence" value="ECO:0007669"/>
    <property type="project" value="InterPro"/>
</dbReference>
<dbReference type="InterPro" id="IPR014755">
    <property type="entry name" value="Cu-Rt/internalin_Ig-like"/>
</dbReference>
<feature type="chain" id="PRO_5040943214" description="CopC domain-containing protein" evidence="7">
    <location>
        <begin position="22"/>
        <end position="182"/>
    </location>
</feature>
<dbReference type="InterPro" id="IPR014756">
    <property type="entry name" value="Ig_E-set"/>
</dbReference>
<name>A0A9W6UVX6_9ACTN</name>
<sequence length="182" mass="17926">MRWLRVLIAAVIAAVALGATAAPASAHDALKSASPASGATVAPPSEIVLTFTNSVRLPQVVVTDAGGTAYQSGAPQATDNKVTQPLNGTLPNGTYTVAWRVVSADGHPIKGTYKFTVEGSTAQSPASTTSGAASPPPPSPTVGTSGGSDDGGASGWLWIGLAAVAVAAVAGGVAWARRPGQN</sequence>
<evidence type="ECO:0000256" key="5">
    <source>
        <dbReference type="SAM" id="MobiDB-lite"/>
    </source>
</evidence>
<feature type="region of interest" description="Disordered" evidence="5">
    <location>
        <begin position="120"/>
        <end position="149"/>
    </location>
</feature>
<evidence type="ECO:0000256" key="7">
    <source>
        <dbReference type="SAM" id="SignalP"/>
    </source>
</evidence>
<feature type="domain" description="CopC" evidence="8">
    <location>
        <begin position="27"/>
        <end position="117"/>
    </location>
</feature>
<evidence type="ECO:0000256" key="2">
    <source>
        <dbReference type="ARBA" id="ARBA00022723"/>
    </source>
</evidence>
<proteinExistence type="predicted"/>
<protein>
    <recommendedName>
        <fullName evidence="8">CopC domain-containing protein</fullName>
    </recommendedName>
</protein>
<dbReference type="GO" id="GO:0006825">
    <property type="term" value="P:copper ion transport"/>
    <property type="evidence" value="ECO:0007669"/>
    <property type="project" value="InterPro"/>
</dbReference>
<evidence type="ECO:0000313" key="10">
    <source>
        <dbReference type="Proteomes" id="UP001165124"/>
    </source>
</evidence>
<keyword evidence="10" id="KW-1185">Reference proteome</keyword>
<comment type="caution">
    <text evidence="9">The sequence shown here is derived from an EMBL/GenBank/DDBJ whole genome shotgun (WGS) entry which is preliminary data.</text>
</comment>
<accession>A0A9W6UVX6</accession>
<keyword evidence="4" id="KW-0186">Copper</keyword>
<feature type="signal peptide" evidence="7">
    <location>
        <begin position="1"/>
        <end position="21"/>
    </location>
</feature>
<dbReference type="Pfam" id="PF04234">
    <property type="entry name" value="CopC"/>
    <property type="match status" value="1"/>
</dbReference>
<feature type="transmembrane region" description="Helical" evidence="6">
    <location>
        <begin position="155"/>
        <end position="176"/>
    </location>
</feature>
<dbReference type="GO" id="GO:0030313">
    <property type="term" value="C:cell envelope"/>
    <property type="evidence" value="ECO:0007669"/>
    <property type="project" value="UniProtKB-SubCell"/>
</dbReference>